<dbReference type="InterPro" id="IPR013289">
    <property type="entry name" value="CBFA2T1/2/3"/>
</dbReference>
<dbReference type="PROSITE" id="PS50865">
    <property type="entry name" value="ZF_MYND_2"/>
    <property type="match status" value="1"/>
</dbReference>
<dbReference type="GO" id="GO:0000981">
    <property type="term" value="F:DNA-binding transcription factor activity, RNA polymerase II-specific"/>
    <property type="evidence" value="ECO:0007669"/>
    <property type="project" value="TreeGrafter"/>
</dbReference>
<dbReference type="AlphaFoldDB" id="A0A9Q1H3L8"/>
<dbReference type="OrthoDB" id="437457at2759"/>
<dbReference type="InterPro" id="IPR002893">
    <property type="entry name" value="Znf_MYND"/>
</dbReference>
<dbReference type="FunFam" id="3.10.390.10:FF:000004">
    <property type="entry name" value="Deformed epidermal autoregulatory factor 1"/>
    <property type="match status" value="1"/>
</dbReference>
<dbReference type="InterPro" id="IPR000770">
    <property type="entry name" value="SAND_dom"/>
</dbReference>
<dbReference type="GO" id="GO:0008270">
    <property type="term" value="F:zinc ion binding"/>
    <property type="evidence" value="ECO:0007669"/>
    <property type="project" value="UniProtKB-KW"/>
</dbReference>
<dbReference type="SUPFAM" id="SSF63763">
    <property type="entry name" value="SAND domain-like"/>
    <property type="match status" value="1"/>
</dbReference>
<comment type="caution">
    <text evidence="12">The sequence shown here is derived from an EMBL/GenBank/DDBJ whole genome shotgun (WGS) entry which is preliminary data.</text>
</comment>
<organism evidence="12 13">
    <name type="scientific">Holothuria leucospilota</name>
    <name type="common">Black long sea cucumber</name>
    <name type="synonym">Mertensiothuria leucospilota</name>
    <dbReference type="NCBI Taxonomy" id="206669"/>
    <lineage>
        <taxon>Eukaryota</taxon>
        <taxon>Metazoa</taxon>
        <taxon>Echinodermata</taxon>
        <taxon>Eleutherozoa</taxon>
        <taxon>Echinozoa</taxon>
        <taxon>Holothuroidea</taxon>
        <taxon>Aspidochirotacea</taxon>
        <taxon>Aspidochirotida</taxon>
        <taxon>Holothuriidae</taxon>
        <taxon>Holothuria</taxon>
    </lineage>
</organism>
<evidence type="ECO:0000256" key="3">
    <source>
        <dbReference type="ARBA" id="ARBA00022771"/>
    </source>
</evidence>
<evidence type="ECO:0000256" key="6">
    <source>
        <dbReference type="ARBA" id="ARBA00023125"/>
    </source>
</evidence>
<dbReference type="Proteomes" id="UP001152320">
    <property type="component" value="Chromosome 12"/>
</dbReference>
<keyword evidence="3 9" id="KW-0863">Zinc-finger</keyword>
<gene>
    <name evidence="12" type="ORF">HOLleu_25625</name>
</gene>
<dbReference type="PANTHER" id="PTHR10237:SF1">
    <property type="entry name" value="DEFORMED EPIDERMAL AUTOREGULATORY FACTOR 1 HOMOLOG"/>
    <property type="match status" value="1"/>
</dbReference>
<evidence type="ECO:0000313" key="13">
    <source>
        <dbReference type="Proteomes" id="UP001152320"/>
    </source>
</evidence>
<dbReference type="PROSITE" id="PS50864">
    <property type="entry name" value="SAND"/>
    <property type="match status" value="1"/>
</dbReference>
<accession>A0A9Q1H3L8</accession>
<evidence type="ECO:0000256" key="1">
    <source>
        <dbReference type="ARBA" id="ARBA00022553"/>
    </source>
</evidence>
<evidence type="ECO:0000256" key="7">
    <source>
        <dbReference type="ARBA" id="ARBA00023163"/>
    </source>
</evidence>
<evidence type="ECO:0000256" key="5">
    <source>
        <dbReference type="ARBA" id="ARBA00023015"/>
    </source>
</evidence>
<evidence type="ECO:0000256" key="9">
    <source>
        <dbReference type="PROSITE-ProRule" id="PRU00134"/>
    </source>
</evidence>
<evidence type="ECO:0000259" key="11">
    <source>
        <dbReference type="PROSITE" id="PS50865"/>
    </source>
</evidence>
<dbReference type="Gene3D" id="6.10.140.2220">
    <property type="match status" value="1"/>
</dbReference>
<evidence type="ECO:0000256" key="4">
    <source>
        <dbReference type="ARBA" id="ARBA00022833"/>
    </source>
</evidence>
<keyword evidence="2" id="KW-0479">Metal-binding</keyword>
<evidence type="ECO:0000313" key="12">
    <source>
        <dbReference type="EMBL" id="KAJ8032174.1"/>
    </source>
</evidence>
<evidence type="ECO:0000256" key="8">
    <source>
        <dbReference type="ARBA" id="ARBA00023242"/>
    </source>
</evidence>
<dbReference type="Gene3D" id="3.10.390.10">
    <property type="entry name" value="SAND domain-like"/>
    <property type="match status" value="1"/>
</dbReference>
<sequence>MENRVDSEDSVVAVGITDMTEDLPTGDEVTLSTNTTITSVAQVFSATPSSILTSDALNVQVQDALKSPKIIAVVQQELVDGLKSPSTVAPTAASSSEKKQYRPSWDETANLEVLPIRCRNIPAELYKSKLGSGSKGRCIKYRDHWYTPSEFESICGRGNSKDWKRSIRYGGRTLNALFADCLLTPHAVSCTCSSCCDDDSMVPSGPVRLFVPYKRKSRSQSMNGPGAKKSAKDLKDCATTVAETTVTEATSATLGLEDQLGDVLSKASLDLDQQHWWPLEEMVNSVIHQATQLKSMIQQAKAQFLASKAAAQAQAKLQAEVERKEAIAQARMEAQIQLSRALIEAKTEKDNAVADAIAQATAEKLEGVQHNPDPGIIKTCQNCSREASMECTDCHQVSYCSPFCQRKDWPDHQNNCCTEEEPTVSVTIVSDADVDVSKV</sequence>
<protein>
    <submittedName>
        <fullName evidence="12">Deformed epidermal autoregulatory factor 1</fullName>
    </submittedName>
</protein>
<feature type="domain" description="MYND-type" evidence="11">
    <location>
        <begin position="380"/>
        <end position="416"/>
    </location>
</feature>
<dbReference type="Pfam" id="PF01753">
    <property type="entry name" value="zf-MYND"/>
    <property type="match status" value="1"/>
</dbReference>
<keyword evidence="13" id="KW-1185">Reference proteome</keyword>
<keyword evidence="1" id="KW-0597">Phosphoprotein</keyword>
<dbReference type="Pfam" id="PF01342">
    <property type="entry name" value="SAND"/>
    <property type="match status" value="1"/>
</dbReference>
<dbReference type="PRINTS" id="PR01875">
    <property type="entry name" value="ETOFAMILY"/>
</dbReference>
<dbReference type="GO" id="GO:0003714">
    <property type="term" value="F:transcription corepressor activity"/>
    <property type="evidence" value="ECO:0007669"/>
    <property type="project" value="InterPro"/>
</dbReference>
<proteinExistence type="predicted"/>
<name>A0A9Q1H3L8_HOLLE</name>
<keyword evidence="8" id="KW-0539">Nucleus</keyword>
<dbReference type="PANTHER" id="PTHR10237">
    <property type="entry name" value="DEFORMED EPIDERMAL AUTOREGULATORY FACTOR 1 HOMOLOG SUPPRESSIN"/>
    <property type="match status" value="1"/>
</dbReference>
<keyword evidence="4" id="KW-0862">Zinc</keyword>
<dbReference type="GO" id="GO:0005634">
    <property type="term" value="C:nucleus"/>
    <property type="evidence" value="ECO:0007669"/>
    <property type="project" value="TreeGrafter"/>
</dbReference>
<reference evidence="12" key="1">
    <citation type="submission" date="2021-10" db="EMBL/GenBank/DDBJ databases">
        <title>Tropical sea cucumber genome reveals ecological adaptation and Cuvierian tubules defense mechanism.</title>
        <authorList>
            <person name="Chen T."/>
        </authorList>
    </citation>
    <scope>NUCLEOTIDE SEQUENCE</scope>
    <source>
        <strain evidence="12">Nanhai2018</strain>
        <tissue evidence="12">Muscle</tissue>
    </source>
</reference>
<evidence type="ECO:0000259" key="10">
    <source>
        <dbReference type="PROSITE" id="PS50864"/>
    </source>
</evidence>
<feature type="domain" description="SAND" evidence="10">
    <location>
        <begin position="104"/>
        <end position="184"/>
    </location>
</feature>
<dbReference type="SUPFAM" id="SSF144232">
    <property type="entry name" value="HIT/MYND zinc finger-like"/>
    <property type="match status" value="1"/>
</dbReference>
<evidence type="ECO:0000256" key="2">
    <source>
        <dbReference type="ARBA" id="ARBA00022723"/>
    </source>
</evidence>
<dbReference type="GO" id="GO:0003677">
    <property type="term" value="F:DNA binding"/>
    <property type="evidence" value="ECO:0007669"/>
    <property type="project" value="UniProtKB-KW"/>
</dbReference>
<dbReference type="EMBL" id="JAIZAY010000012">
    <property type="protein sequence ID" value="KAJ8032174.1"/>
    <property type="molecule type" value="Genomic_DNA"/>
</dbReference>
<keyword evidence="7" id="KW-0804">Transcription</keyword>
<keyword evidence="5" id="KW-0805">Transcription regulation</keyword>
<dbReference type="SMART" id="SM00258">
    <property type="entry name" value="SAND"/>
    <property type="match status" value="1"/>
</dbReference>
<keyword evidence="6" id="KW-0238">DNA-binding</keyword>
<dbReference type="InterPro" id="IPR010919">
    <property type="entry name" value="SAND-like_dom_sf"/>
</dbReference>
<dbReference type="InterPro" id="IPR024119">
    <property type="entry name" value="TF_DEAF-1"/>
</dbReference>